<feature type="non-terminal residue" evidence="2">
    <location>
        <position position="1"/>
    </location>
</feature>
<accession>Q9L9A6</accession>
<organism evidence="2">
    <name type="scientific">Chlamydia trachomatis</name>
    <dbReference type="NCBI Taxonomy" id="813"/>
    <lineage>
        <taxon>Bacteria</taxon>
        <taxon>Pseudomonadati</taxon>
        <taxon>Chlamydiota</taxon>
        <taxon>Chlamydiia</taxon>
        <taxon>Chlamydiales</taxon>
        <taxon>Chlamydiaceae</taxon>
        <taxon>Chlamydia/Chlamydophila group</taxon>
        <taxon>Chlamydia</taxon>
    </lineage>
</organism>
<feature type="non-terminal residue" evidence="2">
    <location>
        <position position="89"/>
    </location>
</feature>
<sequence>AAPTTSDVEGLQNDPTTNVARPTKTQYSKFNTANLVPNTALDRAVEFPLDITAGTEAALAEAILDVTTLNPTIAGKGAVVSSGSDNELA</sequence>
<gene>
    <name evidence="2" type="primary">omp1</name>
</gene>
<evidence type="ECO:0000313" key="2">
    <source>
        <dbReference type="EMBL" id="AAF26706.1"/>
    </source>
</evidence>
<name>Q9L9A6_CHLTH</name>
<proteinExistence type="predicted"/>
<evidence type="ECO:0000256" key="1">
    <source>
        <dbReference type="SAM" id="MobiDB-lite"/>
    </source>
</evidence>
<reference evidence="2" key="1">
    <citation type="journal article" date="2000" name="J. Clin. Microbiol.">
        <title>Molecular epidemiology of genital Chlamydia trachomatis infection in high-risk women in Senegal, West Africa.</title>
        <authorList>
            <person name="Sturm-Ramirez K."/>
            <person name="Brumblay H."/>
            <person name="Diop K."/>
            <person name="Gueye-Ndiaye A."/>
            <person name="Sankale J.L."/>
            <person name="Thior I."/>
            <person name="N'Doye I."/>
            <person name="Hsieh C.C."/>
            <person name="Mboup S."/>
            <person name="Kanki P.J."/>
        </authorList>
    </citation>
    <scope>NUCLEOTIDE SEQUENCE</scope>
    <source>
        <strain evidence="2">CA12</strain>
    </source>
</reference>
<dbReference type="EMBL" id="AF178301">
    <property type="protein sequence ID" value="AAF26706.1"/>
    <property type="status" value="JOINED"/>
    <property type="molecule type" value="Genomic_DNA"/>
</dbReference>
<dbReference type="EMBL" id="AF178302">
    <property type="protein sequence ID" value="AAF26706.1"/>
    <property type="status" value="JOINED"/>
    <property type="molecule type" value="Genomic_DNA"/>
</dbReference>
<dbReference type="EMBL" id="AH009097">
    <property type="protein sequence ID" value="AAF26706.1"/>
    <property type="molecule type" value="Genomic_DNA"/>
</dbReference>
<dbReference type="AlphaFoldDB" id="Q9L9A6"/>
<feature type="region of interest" description="Disordered" evidence="1">
    <location>
        <begin position="1"/>
        <end position="25"/>
    </location>
</feature>
<protein>
    <submittedName>
        <fullName evidence="2">Major outer membrane protein</fullName>
    </submittedName>
</protein>